<reference evidence="4" key="1">
    <citation type="journal article" date="2019" name="Int. J. Syst. Evol. Microbiol.">
        <title>The Global Catalogue of Microorganisms (GCM) 10K type strain sequencing project: providing services to taxonomists for standard genome sequencing and annotation.</title>
        <authorList>
            <consortium name="The Broad Institute Genomics Platform"/>
            <consortium name="The Broad Institute Genome Sequencing Center for Infectious Disease"/>
            <person name="Wu L."/>
            <person name="Ma J."/>
        </authorList>
    </citation>
    <scope>NUCLEOTIDE SEQUENCE [LARGE SCALE GENOMIC DNA]</scope>
    <source>
        <strain evidence="4">CCM 8778</strain>
    </source>
</reference>
<keyword evidence="4" id="KW-1185">Reference proteome</keyword>
<evidence type="ECO:0000313" key="4">
    <source>
        <dbReference type="Proteomes" id="UP000655550"/>
    </source>
</evidence>
<proteinExistence type="predicted"/>
<evidence type="ECO:0000313" key="3">
    <source>
        <dbReference type="EMBL" id="GGH89006.1"/>
    </source>
</evidence>
<feature type="compositionally biased region" description="Basic and acidic residues" evidence="1">
    <location>
        <begin position="83"/>
        <end position="92"/>
    </location>
</feature>
<accession>A0ABQ2AAT0</accession>
<feature type="region of interest" description="Disordered" evidence="1">
    <location>
        <begin position="58"/>
        <end position="98"/>
    </location>
</feature>
<dbReference type="RefSeq" id="WP_188390248.1">
    <property type="nucleotide sequence ID" value="NZ_BMDE01000001.1"/>
</dbReference>
<organism evidence="3 4">
    <name type="scientific">Pseudomonas fluvialis</name>
    <dbReference type="NCBI Taxonomy" id="1793966"/>
    <lineage>
        <taxon>Bacteria</taxon>
        <taxon>Pseudomonadati</taxon>
        <taxon>Pseudomonadota</taxon>
        <taxon>Gammaproteobacteria</taxon>
        <taxon>Pseudomonadales</taxon>
        <taxon>Pseudomonadaceae</taxon>
        <taxon>Pseudomonas</taxon>
    </lineage>
</organism>
<dbReference type="Proteomes" id="UP000655550">
    <property type="component" value="Unassembled WGS sequence"/>
</dbReference>
<comment type="caution">
    <text evidence="3">The sequence shown here is derived from an EMBL/GenBank/DDBJ whole genome shotgun (WGS) entry which is preliminary data.</text>
</comment>
<evidence type="ECO:0000256" key="2">
    <source>
        <dbReference type="SAM" id="SignalP"/>
    </source>
</evidence>
<feature type="chain" id="PRO_5046776162" description="Lipoprotein" evidence="2">
    <location>
        <begin position="24"/>
        <end position="98"/>
    </location>
</feature>
<sequence length="98" mass="10686">MRKSVHMALLGLLLAGLAGCDVAEQSAQKLAEQAEQAVREVARETVDETLKELNKQVDEVQQSTQEWLGKPAEQQDAQPAEAPRIDSAEHPGELPIES</sequence>
<dbReference type="EMBL" id="BMDE01000001">
    <property type="protein sequence ID" value="GGH89006.1"/>
    <property type="molecule type" value="Genomic_DNA"/>
</dbReference>
<feature type="signal peptide" evidence="2">
    <location>
        <begin position="1"/>
        <end position="23"/>
    </location>
</feature>
<evidence type="ECO:0000256" key="1">
    <source>
        <dbReference type="SAM" id="MobiDB-lite"/>
    </source>
</evidence>
<gene>
    <name evidence="3" type="ORF">GCM10007363_03080</name>
</gene>
<evidence type="ECO:0008006" key="5">
    <source>
        <dbReference type="Google" id="ProtNLM"/>
    </source>
</evidence>
<feature type="compositionally biased region" description="Low complexity" evidence="1">
    <location>
        <begin position="71"/>
        <end position="82"/>
    </location>
</feature>
<keyword evidence="2" id="KW-0732">Signal</keyword>
<protein>
    <recommendedName>
        <fullName evidence="5">Lipoprotein</fullName>
    </recommendedName>
</protein>
<name>A0ABQ2AAT0_9PSED</name>
<dbReference type="PROSITE" id="PS51257">
    <property type="entry name" value="PROKAR_LIPOPROTEIN"/>
    <property type="match status" value="1"/>
</dbReference>